<dbReference type="InterPro" id="IPR050090">
    <property type="entry name" value="Tyrosine_recombinase_XerCD"/>
</dbReference>
<evidence type="ECO:0000259" key="2">
    <source>
        <dbReference type="PROSITE" id="PS51898"/>
    </source>
</evidence>
<reference evidence="3 4" key="1">
    <citation type="submission" date="2019-05" db="EMBL/GenBank/DDBJ databases">
        <authorList>
            <consortium name="Pathogen Informatics"/>
        </authorList>
    </citation>
    <scope>NUCLEOTIDE SEQUENCE [LARGE SCALE GENOMIC DNA]</scope>
    <source>
        <strain evidence="3 4">NCTC11557</strain>
    </source>
</reference>
<feature type="domain" description="Tyr recombinase" evidence="2">
    <location>
        <begin position="4"/>
        <end position="184"/>
    </location>
</feature>
<accession>A0AAE9U2C5</accession>
<dbReference type="Pfam" id="PF00589">
    <property type="entry name" value="Phage_integrase"/>
    <property type="match status" value="1"/>
</dbReference>
<evidence type="ECO:0000313" key="4">
    <source>
        <dbReference type="Proteomes" id="UP000339049"/>
    </source>
</evidence>
<dbReference type="InterPro" id="IPR011010">
    <property type="entry name" value="DNA_brk_join_enz"/>
</dbReference>
<dbReference type="Proteomes" id="UP000339049">
    <property type="component" value="Unassembled WGS sequence"/>
</dbReference>
<keyword evidence="1" id="KW-0233">DNA recombination</keyword>
<dbReference type="PANTHER" id="PTHR30349">
    <property type="entry name" value="PHAGE INTEGRASE-RELATED"/>
    <property type="match status" value="1"/>
</dbReference>
<dbReference type="PANTHER" id="PTHR30349:SF82">
    <property type="entry name" value="INTEGRASE_RECOMBINASE YOEC-RELATED"/>
    <property type="match status" value="1"/>
</dbReference>
<organism evidence="3 4">
    <name type="scientific">Streptococcus dysgalactiae subsp. equisimilis</name>
    <name type="common">Streptococcus equisimilis</name>
    <dbReference type="NCBI Taxonomy" id="119602"/>
    <lineage>
        <taxon>Bacteria</taxon>
        <taxon>Bacillati</taxon>
        <taxon>Bacillota</taxon>
        <taxon>Bacilli</taxon>
        <taxon>Lactobacillales</taxon>
        <taxon>Streptococcaceae</taxon>
        <taxon>Streptococcus</taxon>
    </lineage>
</organism>
<sequence length="188" mass="22224">MLNLVEPIRDKDDIQAMKDYLLHDSAMSYERRYRNYMIFLTGINSGLRVGDIIQLKVKDVQGWHIRVKEQKTGKTRTFRMTKPLKNAMREYVKDKPLHHYIFKSREGHNKPITSGQVWNIIKEAADFLGIDNIGTHSMRKTYGYHHYKQFKDVAALMETFNHASPMITLRYIGIKQDELDDFQRKFAL</sequence>
<dbReference type="SUPFAM" id="SSF56349">
    <property type="entry name" value="DNA breaking-rejoining enzymes"/>
    <property type="match status" value="1"/>
</dbReference>
<dbReference type="GO" id="GO:0015074">
    <property type="term" value="P:DNA integration"/>
    <property type="evidence" value="ECO:0007669"/>
    <property type="project" value="InterPro"/>
</dbReference>
<proteinExistence type="predicted"/>
<protein>
    <submittedName>
        <fullName evidence="3">Prophage LambdaSa2, site-specific recombinase phage integrase family protein</fullName>
    </submittedName>
</protein>
<dbReference type="CDD" id="cd01192">
    <property type="entry name" value="INT_C_like_3"/>
    <property type="match status" value="1"/>
</dbReference>
<dbReference type="PROSITE" id="PS51898">
    <property type="entry name" value="TYR_RECOMBINASE"/>
    <property type="match status" value="1"/>
</dbReference>
<dbReference type="Gene3D" id="1.10.443.10">
    <property type="entry name" value="Intergrase catalytic core"/>
    <property type="match status" value="1"/>
</dbReference>
<gene>
    <name evidence="3" type="ORF">NCTC11557_00750</name>
</gene>
<name>A0AAE9U2C5_STREQ</name>
<dbReference type="AlphaFoldDB" id="A0AAE9U2C5"/>
<dbReference type="InterPro" id="IPR013762">
    <property type="entry name" value="Integrase-like_cat_sf"/>
</dbReference>
<comment type="caution">
    <text evidence="3">The sequence shown here is derived from an EMBL/GenBank/DDBJ whole genome shotgun (WGS) entry which is preliminary data.</text>
</comment>
<dbReference type="InterPro" id="IPR002104">
    <property type="entry name" value="Integrase_catalytic"/>
</dbReference>
<dbReference type="GO" id="GO:0006310">
    <property type="term" value="P:DNA recombination"/>
    <property type="evidence" value="ECO:0007669"/>
    <property type="project" value="UniProtKB-KW"/>
</dbReference>
<evidence type="ECO:0000256" key="1">
    <source>
        <dbReference type="ARBA" id="ARBA00023172"/>
    </source>
</evidence>
<dbReference type="EMBL" id="CABEIY010000006">
    <property type="protein sequence ID" value="VTT23360.1"/>
    <property type="molecule type" value="Genomic_DNA"/>
</dbReference>
<dbReference type="GO" id="GO:0003677">
    <property type="term" value="F:DNA binding"/>
    <property type="evidence" value="ECO:0007669"/>
    <property type="project" value="InterPro"/>
</dbReference>
<evidence type="ECO:0000313" key="3">
    <source>
        <dbReference type="EMBL" id="VTT23360.1"/>
    </source>
</evidence>